<feature type="domain" description="DUF4842" evidence="2">
    <location>
        <begin position="489"/>
        <end position="717"/>
    </location>
</feature>
<reference evidence="5 6" key="1">
    <citation type="submission" date="2017-02" db="EMBL/GenBank/DDBJ databases">
        <title>Complete genome sequence of the cold-active Pseudoalteromonas aliena strain EH1 isolated from Arctic seawater.</title>
        <authorList>
            <person name="Kim E."/>
            <person name="Heo E."/>
            <person name="Kim H."/>
            <person name="Kim D."/>
        </authorList>
    </citation>
    <scope>NUCLEOTIDE SEQUENCE [LARGE SCALE GENOMIC DNA]</scope>
    <source>
        <strain evidence="5 6">EH1</strain>
    </source>
</reference>
<protein>
    <submittedName>
        <fullName evidence="5">LruC domain-containing protein</fullName>
    </submittedName>
</protein>
<feature type="signal peptide" evidence="1">
    <location>
        <begin position="1"/>
        <end position="20"/>
    </location>
</feature>
<dbReference type="AlphaFoldDB" id="A0A1Q2H0Y8"/>
<organism evidence="5 6">
    <name type="scientific">Pseudoalteromonas aliena</name>
    <dbReference type="NCBI Taxonomy" id="247523"/>
    <lineage>
        <taxon>Bacteria</taxon>
        <taxon>Pseudomonadati</taxon>
        <taxon>Pseudomonadota</taxon>
        <taxon>Gammaproteobacteria</taxon>
        <taxon>Alteromonadales</taxon>
        <taxon>Pseudoalteromonadaceae</taxon>
        <taxon>Pseudoalteromonas</taxon>
    </lineage>
</organism>
<dbReference type="InterPro" id="IPR031025">
    <property type="entry name" value="LruC_dom"/>
</dbReference>
<evidence type="ECO:0000313" key="5">
    <source>
        <dbReference type="EMBL" id="AQQ01038.1"/>
    </source>
</evidence>
<feature type="chain" id="PRO_5012275603" evidence="1">
    <location>
        <begin position="21"/>
        <end position="731"/>
    </location>
</feature>
<name>A0A1Q2H0Y8_9GAMM</name>
<dbReference type="InterPro" id="IPR054215">
    <property type="entry name" value="DUF6923"/>
</dbReference>
<dbReference type="InterPro" id="IPR032295">
    <property type="entry name" value="DUF4842"/>
</dbReference>
<dbReference type="InterPro" id="IPR011042">
    <property type="entry name" value="6-blade_b-propeller_TolB-like"/>
</dbReference>
<gene>
    <name evidence="5" type="ORF">B0W48_15430</name>
</gene>
<dbReference type="Pfam" id="PF20009">
    <property type="entry name" value="GEVED"/>
    <property type="match status" value="1"/>
</dbReference>
<dbReference type="STRING" id="247523.B0W48_15430"/>
<proteinExistence type="predicted"/>
<dbReference type="Proteomes" id="UP000188243">
    <property type="component" value="Chromosome"/>
</dbReference>
<evidence type="ECO:0000259" key="4">
    <source>
        <dbReference type="Pfam" id="PF21959"/>
    </source>
</evidence>
<evidence type="ECO:0000259" key="3">
    <source>
        <dbReference type="Pfam" id="PF20009"/>
    </source>
</evidence>
<feature type="domain" description="DUF6923" evidence="4">
    <location>
        <begin position="54"/>
        <end position="270"/>
    </location>
</feature>
<dbReference type="Pfam" id="PF21959">
    <property type="entry name" value="DUF6923"/>
    <property type="match status" value="1"/>
</dbReference>
<dbReference type="Pfam" id="PF16130">
    <property type="entry name" value="DUF4842"/>
    <property type="match status" value="1"/>
</dbReference>
<evidence type="ECO:0000313" key="6">
    <source>
        <dbReference type="Proteomes" id="UP000188243"/>
    </source>
</evidence>
<evidence type="ECO:0000259" key="2">
    <source>
        <dbReference type="Pfam" id="PF16130"/>
    </source>
</evidence>
<dbReference type="EMBL" id="CP019628">
    <property type="protein sequence ID" value="AQQ01038.1"/>
    <property type="molecule type" value="Genomic_DNA"/>
</dbReference>
<dbReference type="InterPro" id="IPR045474">
    <property type="entry name" value="GEVED"/>
</dbReference>
<sequence>MKLTQLTTACLSLIPCVVFSQSFDTCPSQAFLMQDSKAQLYGIDLVSAKPTVLSSQLTFANEVNNESVNAIGFNYKDQYLYGFSKQSPSSIVQIGDDFEMKRLDVNGLPATNFYVGDIQVTGDGSSQSASYFVYHPNYGLYSIDLNGDLDAAITAELLPNTNNWKLSIFDFAFHPTSNLLYAVESNGDLHEINIAANTSKFITQVDIGDDTGAFGAAYFDINGQFYFSNNKSGKIHKVDLKVSPVVGYTPIANVFTSGPKSSQNDGARCAIAEVKVTDSSIDFGDAPAPYNTSLEQSGARHLFDPNSTGSDLIYLGDSVDGENINTDADLINTPMDASDDGVSFVTAISAGQSSQIIVNASASSFLYAWFDWDQNGTFSEDERVVTKLAVNQGDNSILISVPSNTKSGQTWARFRVTDGTEASLITATGGVLGGEVEDYEITTFASAVYPGENDWVTLAYEDKWPYAGDYDFNDVVINYRTTQLIEGSNVVGYKIDGQLIGIGATYHNGFAVRLKETINGESRSILSSEVDEDAIVFVIDGQLQSESYLEANRNDAILIFMQDTWTHVSKQTGCSYFRTEDNCDTNVKVTFSMTIPLKAPKAKAASPGSLLDPFIFASEGFYHGDFLIDKEARSWEVHVKNQAPTEAFDSSLYSFAGSDDVSDQARGLYFLSQSGLPWAMEVGMQWLHPLEGVDITDAYENFAEFAESSGKQKSQWFNDYSISNVVLKGEQ</sequence>
<dbReference type="SUPFAM" id="SSF101898">
    <property type="entry name" value="NHL repeat"/>
    <property type="match status" value="1"/>
</dbReference>
<keyword evidence="1" id="KW-0732">Signal</keyword>
<dbReference type="KEGG" id="paln:B0W48_15430"/>
<dbReference type="Gene3D" id="2.120.10.30">
    <property type="entry name" value="TolB, C-terminal domain"/>
    <property type="match status" value="1"/>
</dbReference>
<dbReference type="NCBIfam" id="TIGR04456">
    <property type="entry name" value="LruC_dom"/>
    <property type="match status" value="1"/>
</dbReference>
<dbReference type="RefSeq" id="WP_077537696.1">
    <property type="nucleotide sequence ID" value="NZ_CP019628.1"/>
</dbReference>
<feature type="domain" description="GEVED" evidence="3">
    <location>
        <begin position="366"/>
        <end position="442"/>
    </location>
</feature>
<accession>A0A1Q2H0Y8</accession>
<evidence type="ECO:0000256" key="1">
    <source>
        <dbReference type="SAM" id="SignalP"/>
    </source>
</evidence>